<organism evidence="1 2">
    <name type="scientific">Rotaria sordida</name>
    <dbReference type="NCBI Taxonomy" id="392033"/>
    <lineage>
        <taxon>Eukaryota</taxon>
        <taxon>Metazoa</taxon>
        <taxon>Spiralia</taxon>
        <taxon>Gnathifera</taxon>
        <taxon>Rotifera</taxon>
        <taxon>Eurotatoria</taxon>
        <taxon>Bdelloidea</taxon>
        <taxon>Philodinida</taxon>
        <taxon>Philodinidae</taxon>
        <taxon>Rotaria</taxon>
    </lineage>
</organism>
<gene>
    <name evidence="1" type="ORF">ZHD862_LOCUS38587</name>
</gene>
<dbReference type="Proteomes" id="UP000663864">
    <property type="component" value="Unassembled WGS sequence"/>
</dbReference>
<name>A0A815UXC7_9BILA</name>
<dbReference type="AlphaFoldDB" id="A0A815UXC7"/>
<protein>
    <submittedName>
        <fullName evidence="1">Uncharacterized protein</fullName>
    </submittedName>
</protein>
<proteinExistence type="predicted"/>
<accession>A0A815UXC7</accession>
<comment type="caution">
    <text evidence="1">The sequence shown here is derived from an EMBL/GenBank/DDBJ whole genome shotgun (WGS) entry which is preliminary data.</text>
</comment>
<feature type="non-terminal residue" evidence="1">
    <location>
        <position position="1"/>
    </location>
</feature>
<evidence type="ECO:0000313" key="1">
    <source>
        <dbReference type="EMBL" id="CAF1526787.1"/>
    </source>
</evidence>
<evidence type="ECO:0000313" key="2">
    <source>
        <dbReference type="Proteomes" id="UP000663864"/>
    </source>
</evidence>
<reference evidence="1" key="1">
    <citation type="submission" date="2021-02" db="EMBL/GenBank/DDBJ databases">
        <authorList>
            <person name="Nowell W R."/>
        </authorList>
    </citation>
    <scope>NUCLEOTIDE SEQUENCE</scope>
</reference>
<sequence>MLIEKTIDTLLQLKIYSNDTTIKAHLEETIKTRLQTDINDLFSVHSFVFNDKNDIRLNTVRKFLEFVKKLAESMSIINEYQQLFSSFNISYIKTCFFETNNAGDRLTELTRCLLKNMTEYFQAYSKPMVKATSSIYDPNLIQSSSILLTLYVYLQKIITSLRDILETRDWQINAFKFQLIEYHQWFSPIMIFVLEGFAACIRQAMERAVEDDNENVPDEDIVFFSPSSRAATSLCIK</sequence>
<dbReference type="EMBL" id="CAJNOT010009738">
    <property type="protein sequence ID" value="CAF1526787.1"/>
    <property type="molecule type" value="Genomic_DNA"/>
</dbReference>